<evidence type="ECO:0000313" key="2">
    <source>
        <dbReference type="Proteomes" id="UP000226431"/>
    </source>
</evidence>
<dbReference type="Proteomes" id="UP000226431">
    <property type="component" value="Unassembled WGS sequence"/>
</dbReference>
<name>A0A2C5YCF9_9HYPO</name>
<evidence type="ECO:0000313" key="1">
    <source>
        <dbReference type="EMBL" id="PHH75758.1"/>
    </source>
</evidence>
<organism evidence="1 2">
    <name type="scientific">Ophiocordyceps camponoti-rufipedis</name>
    <dbReference type="NCBI Taxonomy" id="2004952"/>
    <lineage>
        <taxon>Eukaryota</taxon>
        <taxon>Fungi</taxon>
        <taxon>Dikarya</taxon>
        <taxon>Ascomycota</taxon>
        <taxon>Pezizomycotina</taxon>
        <taxon>Sordariomycetes</taxon>
        <taxon>Hypocreomycetidae</taxon>
        <taxon>Hypocreales</taxon>
        <taxon>Ophiocordycipitaceae</taxon>
        <taxon>Ophiocordyceps</taxon>
    </lineage>
</organism>
<dbReference type="STRING" id="2004952.A0A2C5YCF9"/>
<sequence length="77" mass="8799">MFCANAYYPSSSLSAYRNLQPQTRIKLGVGLMIWASAGLYFLDSTEEKLGLAPAEKDKQELRSWLPRIWTVDRDDSK</sequence>
<comment type="caution">
    <text evidence="1">The sequence shown here is derived from an EMBL/GenBank/DDBJ whole genome shotgun (WGS) entry which is preliminary data.</text>
</comment>
<dbReference type="EMBL" id="NJES01000198">
    <property type="protein sequence ID" value="PHH75758.1"/>
    <property type="molecule type" value="Genomic_DNA"/>
</dbReference>
<proteinExistence type="predicted"/>
<protein>
    <submittedName>
        <fullName evidence="1">Uncharacterized protein</fullName>
    </submittedName>
</protein>
<dbReference type="AlphaFoldDB" id="A0A2C5YCF9"/>
<gene>
    <name evidence="1" type="ORF">CDD80_2076</name>
</gene>
<dbReference type="OrthoDB" id="2555959at2759"/>
<keyword evidence="2" id="KW-1185">Reference proteome</keyword>
<reference evidence="1 2" key="1">
    <citation type="submission" date="2017-06" db="EMBL/GenBank/DDBJ databases">
        <title>Ant-infecting Ophiocordyceps genomes reveal a high diversity of potential behavioral manipulation genes and a possible major role for enterotoxins.</title>
        <authorList>
            <person name="De Bekker C."/>
            <person name="Evans H.C."/>
            <person name="Brachmann A."/>
            <person name="Hughes D.P."/>
        </authorList>
    </citation>
    <scope>NUCLEOTIDE SEQUENCE [LARGE SCALE GENOMIC DNA]</scope>
    <source>
        <strain evidence="1 2">Map16</strain>
    </source>
</reference>
<accession>A0A2C5YCF9</accession>